<name>U2E8K5_9BACE</name>
<organism evidence="1 2">
    <name type="scientific">Bacteroides pyogenes F0041</name>
    <dbReference type="NCBI Taxonomy" id="1321819"/>
    <lineage>
        <taxon>Bacteria</taxon>
        <taxon>Pseudomonadati</taxon>
        <taxon>Bacteroidota</taxon>
        <taxon>Bacteroidia</taxon>
        <taxon>Bacteroidales</taxon>
        <taxon>Bacteroidaceae</taxon>
        <taxon>Bacteroides</taxon>
    </lineage>
</organism>
<gene>
    <name evidence="1" type="ORF">HMPREF1981_00182</name>
</gene>
<protein>
    <submittedName>
        <fullName evidence="1">Uncharacterized protein</fullName>
    </submittedName>
</protein>
<evidence type="ECO:0000313" key="1">
    <source>
        <dbReference type="EMBL" id="ERI88866.1"/>
    </source>
</evidence>
<dbReference type="Proteomes" id="UP000016496">
    <property type="component" value="Unassembled WGS sequence"/>
</dbReference>
<accession>U2E8K5</accession>
<dbReference type="EMBL" id="AWSV01000013">
    <property type="protein sequence ID" value="ERI88866.1"/>
    <property type="molecule type" value="Genomic_DNA"/>
</dbReference>
<dbReference type="AlphaFoldDB" id="U2E8K5"/>
<evidence type="ECO:0000313" key="2">
    <source>
        <dbReference type="Proteomes" id="UP000016496"/>
    </source>
</evidence>
<dbReference type="HOGENOM" id="CLU_3247483_0_0_10"/>
<proteinExistence type="predicted"/>
<sequence>MWNCFYLFFYYGRGFFGEVFVQKKGEFRQNQAKLLSNGRTIS</sequence>
<comment type="caution">
    <text evidence="1">The sequence shown here is derived from an EMBL/GenBank/DDBJ whole genome shotgun (WGS) entry which is preliminary data.</text>
</comment>
<reference evidence="1 2" key="1">
    <citation type="submission" date="2013-08" db="EMBL/GenBank/DDBJ databases">
        <authorList>
            <person name="Weinstock G."/>
            <person name="Sodergren E."/>
            <person name="Wylie T."/>
            <person name="Fulton L."/>
            <person name="Fulton R."/>
            <person name="Fronick C."/>
            <person name="O'Laughlin M."/>
            <person name="Godfrey J."/>
            <person name="Miner T."/>
            <person name="Herter B."/>
            <person name="Appelbaum E."/>
            <person name="Cordes M."/>
            <person name="Lek S."/>
            <person name="Wollam A."/>
            <person name="Pepin K.H."/>
            <person name="Palsikar V.B."/>
            <person name="Mitreva M."/>
            <person name="Wilson R.K."/>
        </authorList>
    </citation>
    <scope>NUCLEOTIDE SEQUENCE [LARGE SCALE GENOMIC DNA]</scope>
    <source>
        <strain evidence="1 2">F0041</strain>
    </source>
</reference>